<dbReference type="Pfam" id="PF13662">
    <property type="entry name" value="Toprim_4"/>
    <property type="match status" value="1"/>
</dbReference>
<evidence type="ECO:0000259" key="8">
    <source>
        <dbReference type="PROSITE" id="PS50880"/>
    </source>
</evidence>
<dbReference type="InterPro" id="IPR023627">
    <property type="entry name" value="Rcmb_RecR"/>
</dbReference>
<dbReference type="CDD" id="cd01025">
    <property type="entry name" value="TOPRIM_recR"/>
    <property type="match status" value="1"/>
</dbReference>
<dbReference type="InterPro" id="IPR006171">
    <property type="entry name" value="TOPRIM_dom"/>
</dbReference>
<dbReference type="Gene3D" id="3.40.1360.10">
    <property type="match status" value="1"/>
</dbReference>
<keyword evidence="3 7" id="KW-0863">Zinc-finger</keyword>
<evidence type="ECO:0000313" key="10">
    <source>
        <dbReference type="Proteomes" id="UP000034063"/>
    </source>
</evidence>
<protein>
    <recommendedName>
        <fullName evidence="7">Recombination protein RecR</fullName>
    </recommendedName>
</protein>
<dbReference type="HAMAP" id="MF_00017">
    <property type="entry name" value="RecR"/>
    <property type="match status" value="1"/>
</dbReference>
<dbReference type="GO" id="GO:0006310">
    <property type="term" value="P:DNA recombination"/>
    <property type="evidence" value="ECO:0007669"/>
    <property type="project" value="UniProtKB-UniRule"/>
</dbReference>
<evidence type="ECO:0000256" key="3">
    <source>
        <dbReference type="ARBA" id="ARBA00022771"/>
    </source>
</evidence>
<evidence type="ECO:0000256" key="5">
    <source>
        <dbReference type="ARBA" id="ARBA00023172"/>
    </source>
</evidence>
<dbReference type="PANTHER" id="PTHR30446">
    <property type="entry name" value="RECOMBINATION PROTEIN RECR"/>
    <property type="match status" value="1"/>
</dbReference>
<proteinExistence type="inferred from homology"/>
<dbReference type="PROSITE" id="PS01300">
    <property type="entry name" value="RECR"/>
    <property type="match status" value="1"/>
</dbReference>
<feature type="zinc finger region" description="C4-type" evidence="7">
    <location>
        <begin position="74"/>
        <end position="89"/>
    </location>
</feature>
<dbReference type="NCBIfam" id="TIGR00615">
    <property type="entry name" value="recR"/>
    <property type="match status" value="1"/>
</dbReference>
<dbReference type="InterPro" id="IPR034137">
    <property type="entry name" value="TOPRIM_RecR"/>
</dbReference>
<name>A0A0G1HIU8_9BACT</name>
<comment type="caution">
    <text evidence="9">The sequence shown here is derived from an EMBL/GenBank/DDBJ whole genome shotgun (WGS) entry which is preliminary data.</text>
</comment>
<evidence type="ECO:0000256" key="1">
    <source>
        <dbReference type="ARBA" id="ARBA00022723"/>
    </source>
</evidence>
<dbReference type="GO" id="GO:0003677">
    <property type="term" value="F:DNA binding"/>
    <property type="evidence" value="ECO:0007669"/>
    <property type="project" value="UniProtKB-UniRule"/>
</dbReference>
<reference evidence="9 10" key="1">
    <citation type="journal article" date="2015" name="Nature">
        <title>rRNA introns, odd ribosomes, and small enigmatic genomes across a large radiation of phyla.</title>
        <authorList>
            <person name="Brown C.T."/>
            <person name="Hug L.A."/>
            <person name="Thomas B.C."/>
            <person name="Sharon I."/>
            <person name="Castelle C.J."/>
            <person name="Singh A."/>
            <person name="Wilkins M.J."/>
            <person name="Williams K.H."/>
            <person name="Banfield J.F."/>
        </authorList>
    </citation>
    <scope>NUCLEOTIDE SEQUENCE [LARGE SCALE GENOMIC DNA]</scope>
</reference>
<evidence type="ECO:0000256" key="6">
    <source>
        <dbReference type="ARBA" id="ARBA00023204"/>
    </source>
</evidence>
<keyword evidence="2 7" id="KW-0227">DNA damage</keyword>
<comment type="function">
    <text evidence="7">May play a role in DNA repair. It seems to be involved in an RecBC-independent recombinational process of DNA repair. It may act with RecF and RecO.</text>
</comment>
<dbReference type="Pfam" id="PF21175">
    <property type="entry name" value="RecR_C"/>
    <property type="match status" value="1"/>
</dbReference>
<dbReference type="PATRIC" id="fig|1618444.3.peg.444"/>
<dbReference type="EMBL" id="LCIB01000022">
    <property type="protein sequence ID" value="KKT46523.1"/>
    <property type="molecule type" value="Genomic_DNA"/>
</dbReference>
<evidence type="ECO:0000313" key="9">
    <source>
        <dbReference type="EMBL" id="KKT46523.1"/>
    </source>
</evidence>
<dbReference type="GO" id="GO:0008270">
    <property type="term" value="F:zinc ion binding"/>
    <property type="evidence" value="ECO:0007669"/>
    <property type="project" value="UniProtKB-KW"/>
</dbReference>
<gene>
    <name evidence="7" type="primary">recR</name>
    <name evidence="9" type="ORF">UW37_C0022G0005</name>
</gene>
<dbReference type="Proteomes" id="UP000034063">
    <property type="component" value="Unassembled WGS sequence"/>
</dbReference>
<dbReference type="GO" id="GO:0006281">
    <property type="term" value="P:DNA repair"/>
    <property type="evidence" value="ECO:0007669"/>
    <property type="project" value="UniProtKB-UniRule"/>
</dbReference>
<keyword evidence="1 7" id="KW-0479">Metal-binding</keyword>
<dbReference type="SUPFAM" id="SSF111304">
    <property type="entry name" value="Recombination protein RecR"/>
    <property type="match status" value="1"/>
</dbReference>
<dbReference type="InterPro" id="IPR000093">
    <property type="entry name" value="DNA_Rcmb_RecR"/>
</dbReference>
<organism evidence="9 10">
    <name type="scientific">Candidatus Gottesmanbacteria bacterium GW2011_GWA2_44_17</name>
    <dbReference type="NCBI Taxonomy" id="1618444"/>
    <lineage>
        <taxon>Bacteria</taxon>
        <taxon>Candidatus Gottesmaniibacteriota</taxon>
    </lineage>
</organism>
<keyword evidence="6 7" id="KW-0234">DNA repair</keyword>
<dbReference type="PROSITE" id="PS50880">
    <property type="entry name" value="TOPRIM"/>
    <property type="match status" value="1"/>
</dbReference>
<sequence length="235" mass="26432">MSLLIDSSFPILYTTSMNILPKSITRVIESFEKLPGVGSKTAQRLAFYLLHMPLDEVERFAESLKGMKNGTVLCSMCKNVCEQDPCPICKNPSRDHSVICVVEQPTDVLAIEKTGIFNGVYHVFHGLIDPLNNIGPDEIYMDDLIKRISHKDMPTKEIIFALNSSMEGEATIMYFHKQLQQLNNPLRPETISEASASVKQSPRITRLAHGLPMGADIEYADEVTLKRAMEGRREY</sequence>
<dbReference type="InterPro" id="IPR015967">
    <property type="entry name" value="Rcmb_RecR_Znf"/>
</dbReference>
<dbReference type="Gene3D" id="1.10.8.420">
    <property type="entry name" value="RecR Domain 1"/>
    <property type="match status" value="1"/>
</dbReference>
<dbReference type="AlphaFoldDB" id="A0A0G1HIU8"/>
<keyword evidence="4 7" id="KW-0862">Zinc</keyword>
<comment type="similarity">
    <text evidence="7">Belongs to the RecR family.</text>
</comment>
<feature type="domain" description="Toprim" evidence="8">
    <location>
        <begin position="97"/>
        <end position="212"/>
    </location>
</feature>
<dbReference type="SMART" id="SM00493">
    <property type="entry name" value="TOPRIM"/>
    <property type="match status" value="1"/>
</dbReference>
<dbReference type="PANTHER" id="PTHR30446:SF0">
    <property type="entry name" value="RECOMBINATION PROTEIN RECR"/>
    <property type="match status" value="1"/>
</dbReference>
<dbReference type="Pfam" id="PF21176">
    <property type="entry name" value="RecR_HhH"/>
    <property type="match status" value="1"/>
</dbReference>
<accession>A0A0G1HIU8</accession>
<evidence type="ECO:0000256" key="4">
    <source>
        <dbReference type="ARBA" id="ARBA00022833"/>
    </source>
</evidence>
<dbReference type="Gene3D" id="6.10.250.240">
    <property type="match status" value="1"/>
</dbReference>
<evidence type="ECO:0000256" key="7">
    <source>
        <dbReference type="HAMAP-Rule" id="MF_00017"/>
    </source>
</evidence>
<keyword evidence="5 7" id="KW-0233">DNA recombination</keyword>
<evidence type="ECO:0000256" key="2">
    <source>
        <dbReference type="ARBA" id="ARBA00022763"/>
    </source>
</evidence>